<evidence type="ECO:0000256" key="11">
    <source>
        <dbReference type="ARBA" id="ARBA00022932"/>
    </source>
</evidence>
<dbReference type="Pfam" id="PF00817">
    <property type="entry name" value="IMS"/>
    <property type="match status" value="1"/>
</dbReference>
<dbReference type="AlphaFoldDB" id="A0A538TLI3"/>
<reference evidence="18" key="1">
    <citation type="journal article" date="2019" name="Nat. Microbiol.">
        <title>Mediterranean grassland soil C-N compound turnover is dependent on rainfall and depth, and is mediated by genomically divergent microorganisms.</title>
        <authorList>
            <person name="Diamond S."/>
            <person name="Andeer P.F."/>
            <person name="Li Z."/>
            <person name="Crits-Christoph A."/>
            <person name="Burstein D."/>
            <person name="Anantharaman K."/>
            <person name="Lane K.R."/>
            <person name="Thomas B.C."/>
            <person name="Pan C."/>
            <person name="Northen T.R."/>
            <person name="Banfield J.F."/>
        </authorList>
    </citation>
    <scope>NUCLEOTIDE SEQUENCE [LARGE SCALE GENOMIC DNA]</scope>
    <source>
        <strain evidence="18">WS_9</strain>
    </source>
</reference>
<dbReference type="GO" id="GO:0006281">
    <property type="term" value="P:DNA repair"/>
    <property type="evidence" value="ECO:0007669"/>
    <property type="project" value="UniProtKB-UniRule"/>
</dbReference>
<evidence type="ECO:0000256" key="4">
    <source>
        <dbReference type="ARBA" id="ARBA00022490"/>
    </source>
</evidence>
<dbReference type="GO" id="GO:0003684">
    <property type="term" value="F:damaged DNA binding"/>
    <property type="evidence" value="ECO:0007669"/>
    <property type="project" value="InterPro"/>
</dbReference>
<evidence type="ECO:0000256" key="12">
    <source>
        <dbReference type="ARBA" id="ARBA00023125"/>
    </source>
</evidence>
<dbReference type="Gene3D" id="1.10.150.20">
    <property type="entry name" value="5' to 3' exonuclease, C-terminal subdomain"/>
    <property type="match status" value="1"/>
</dbReference>
<dbReference type="PANTHER" id="PTHR11076">
    <property type="entry name" value="DNA REPAIR POLYMERASE UMUC / TRANSFERASE FAMILY MEMBER"/>
    <property type="match status" value="1"/>
</dbReference>
<evidence type="ECO:0000256" key="5">
    <source>
        <dbReference type="ARBA" id="ARBA00022679"/>
    </source>
</evidence>
<dbReference type="HAMAP" id="MF_01113">
    <property type="entry name" value="DNApol_IV"/>
    <property type="match status" value="1"/>
</dbReference>
<dbReference type="GO" id="GO:0009432">
    <property type="term" value="P:SOS response"/>
    <property type="evidence" value="ECO:0007669"/>
    <property type="project" value="TreeGrafter"/>
</dbReference>
<evidence type="ECO:0000256" key="3">
    <source>
        <dbReference type="ARBA" id="ARBA00022457"/>
    </source>
</evidence>
<comment type="subcellular location">
    <subcellularLocation>
        <location evidence="1 15">Cytoplasm</location>
    </subcellularLocation>
</comment>
<keyword evidence="5 15" id="KW-0808">Transferase</keyword>
<dbReference type="Pfam" id="PF11799">
    <property type="entry name" value="IMS_C"/>
    <property type="match status" value="1"/>
</dbReference>
<comment type="catalytic activity">
    <reaction evidence="14 15">
        <text>DNA(n) + a 2'-deoxyribonucleoside 5'-triphosphate = DNA(n+1) + diphosphate</text>
        <dbReference type="Rhea" id="RHEA:22508"/>
        <dbReference type="Rhea" id="RHEA-COMP:17339"/>
        <dbReference type="Rhea" id="RHEA-COMP:17340"/>
        <dbReference type="ChEBI" id="CHEBI:33019"/>
        <dbReference type="ChEBI" id="CHEBI:61560"/>
        <dbReference type="ChEBI" id="CHEBI:173112"/>
        <dbReference type="EC" id="2.7.7.7"/>
    </reaction>
</comment>
<dbReference type="InterPro" id="IPR017961">
    <property type="entry name" value="DNA_pol_Y-fam_little_finger"/>
</dbReference>
<evidence type="ECO:0000256" key="10">
    <source>
        <dbReference type="ARBA" id="ARBA00022842"/>
    </source>
</evidence>
<dbReference type="CDD" id="cd03586">
    <property type="entry name" value="PolY_Pol_IV_kappa"/>
    <property type="match status" value="1"/>
</dbReference>
<name>A0A538TLI3_UNCEI</name>
<dbReference type="SUPFAM" id="SSF56672">
    <property type="entry name" value="DNA/RNA polymerases"/>
    <property type="match status" value="1"/>
</dbReference>
<keyword evidence="9 15" id="KW-0227">DNA damage</keyword>
<evidence type="ECO:0000256" key="13">
    <source>
        <dbReference type="ARBA" id="ARBA00023204"/>
    </source>
</evidence>
<gene>
    <name evidence="15" type="primary">dinB</name>
    <name evidence="18" type="ORF">E6K79_07600</name>
</gene>
<organism evidence="18">
    <name type="scientific">Eiseniibacteriota bacterium</name>
    <dbReference type="NCBI Taxonomy" id="2212470"/>
    <lineage>
        <taxon>Bacteria</taxon>
        <taxon>Candidatus Eiseniibacteriota</taxon>
    </lineage>
</organism>
<dbReference type="Gene3D" id="3.30.70.270">
    <property type="match status" value="1"/>
</dbReference>
<dbReference type="InterPro" id="IPR022880">
    <property type="entry name" value="DNApol_IV"/>
</dbReference>
<dbReference type="Gene3D" id="3.40.1170.60">
    <property type="match status" value="1"/>
</dbReference>
<dbReference type="FunFam" id="3.40.1170.60:FF:000001">
    <property type="entry name" value="DNA polymerase IV"/>
    <property type="match status" value="1"/>
</dbReference>
<dbReference type="SUPFAM" id="SSF100879">
    <property type="entry name" value="Lesion bypass DNA polymerase (Y-family), little finger domain"/>
    <property type="match status" value="1"/>
</dbReference>
<feature type="binding site" evidence="15">
    <location>
        <position position="103"/>
    </location>
    <ligand>
        <name>Mg(2+)</name>
        <dbReference type="ChEBI" id="CHEBI:18420"/>
    </ligand>
</feature>
<evidence type="ECO:0000256" key="2">
    <source>
        <dbReference type="ARBA" id="ARBA00010945"/>
    </source>
</evidence>
<dbReference type="GO" id="GO:0000287">
    <property type="term" value="F:magnesium ion binding"/>
    <property type="evidence" value="ECO:0007669"/>
    <property type="project" value="UniProtKB-UniRule"/>
</dbReference>
<evidence type="ECO:0000256" key="6">
    <source>
        <dbReference type="ARBA" id="ARBA00022695"/>
    </source>
</evidence>
<comment type="function">
    <text evidence="15">Poorly processive, error-prone DNA polymerase involved in untargeted mutagenesis. Copies undamaged DNA at stalled replication forks, which arise in vivo from mismatched or misaligned primer ends. These misaligned primers can be extended by PolIV. Exhibits no 3'-5' exonuclease (proofreading) activity. May be involved in translesional synthesis, in conjunction with the beta clamp from PolIII.</text>
</comment>
<keyword evidence="11 15" id="KW-0239">DNA-directed DNA polymerase</keyword>
<dbReference type="Gene3D" id="3.30.1490.100">
    <property type="entry name" value="DNA polymerase, Y-family, little finger domain"/>
    <property type="match status" value="1"/>
</dbReference>
<evidence type="ECO:0000256" key="15">
    <source>
        <dbReference type="HAMAP-Rule" id="MF_01113"/>
    </source>
</evidence>
<evidence type="ECO:0000259" key="17">
    <source>
        <dbReference type="PROSITE" id="PS50173"/>
    </source>
</evidence>
<keyword evidence="10 15" id="KW-0460">Magnesium</keyword>
<feature type="binding site" evidence="15">
    <location>
        <position position="8"/>
    </location>
    <ligand>
        <name>Mg(2+)</name>
        <dbReference type="ChEBI" id="CHEBI:18420"/>
    </ligand>
</feature>
<proteinExistence type="inferred from homology"/>
<dbReference type="GO" id="GO:0042276">
    <property type="term" value="P:error-prone translesion synthesis"/>
    <property type="evidence" value="ECO:0007669"/>
    <property type="project" value="TreeGrafter"/>
</dbReference>
<dbReference type="PANTHER" id="PTHR11076:SF33">
    <property type="entry name" value="DNA POLYMERASE KAPPA"/>
    <property type="match status" value="1"/>
</dbReference>
<evidence type="ECO:0000313" key="18">
    <source>
        <dbReference type="EMBL" id="TMQ64483.1"/>
    </source>
</evidence>
<dbReference type="GO" id="GO:0005829">
    <property type="term" value="C:cytosol"/>
    <property type="evidence" value="ECO:0007669"/>
    <property type="project" value="TreeGrafter"/>
</dbReference>
<dbReference type="InterPro" id="IPR001126">
    <property type="entry name" value="UmuC"/>
</dbReference>
<keyword evidence="4 15" id="KW-0963">Cytoplasm</keyword>
<feature type="region of interest" description="Disordered" evidence="16">
    <location>
        <begin position="119"/>
        <end position="138"/>
    </location>
</feature>
<keyword evidence="13 15" id="KW-0234">DNA repair</keyword>
<keyword evidence="3 15" id="KW-0515">Mutator protein</keyword>
<feature type="domain" description="UmuC" evidence="17">
    <location>
        <begin position="4"/>
        <end position="213"/>
    </location>
</feature>
<dbReference type="EMBL" id="VBOZ01000020">
    <property type="protein sequence ID" value="TMQ64483.1"/>
    <property type="molecule type" value="Genomic_DNA"/>
</dbReference>
<dbReference type="InterPro" id="IPR043128">
    <property type="entry name" value="Rev_trsase/Diguanyl_cyclase"/>
</dbReference>
<dbReference type="GO" id="GO:0003887">
    <property type="term" value="F:DNA-directed DNA polymerase activity"/>
    <property type="evidence" value="ECO:0007669"/>
    <property type="project" value="UniProtKB-UniRule"/>
</dbReference>
<feature type="active site" evidence="15">
    <location>
        <position position="104"/>
    </location>
</feature>
<feature type="site" description="Substrate discrimination" evidence="15">
    <location>
        <position position="13"/>
    </location>
</feature>
<dbReference type="PROSITE" id="PS50173">
    <property type="entry name" value="UMUC"/>
    <property type="match status" value="1"/>
</dbReference>
<dbReference type="InterPro" id="IPR036775">
    <property type="entry name" value="DNA_pol_Y-fam_lit_finger_sf"/>
</dbReference>
<keyword evidence="6 15" id="KW-0548">Nucleotidyltransferase</keyword>
<accession>A0A538TLI3</accession>
<comment type="similarity">
    <text evidence="2 15">Belongs to the DNA polymerase type-Y family.</text>
</comment>
<dbReference type="EC" id="2.7.7.7" evidence="15"/>
<comment type="subunit">
    <text evidence="15">Monomer.</text>
</comment>
<comment type="cofactor">
    <cofactor evidence="15">
        <name>Mg(2+)</name>
        <dbReference type="ChEBI" id="CHEBI:18420"/>
    </cofactor>
    <text evidence="15">Binds 2 magnesium ions per subunit.</text>
</comment>
<evidence type="ECO:0000256" key="1">
    <source>
        <dbReference type="ARBA" id="ARBA00004496"/>
    </source>
</evidence>
<keyword evidence="7 15" id="KW-0235">DNA replication</keyword>
<dbReference type="InterPro" id="IPR043502">
    <property type="entry name" value="DNA/RNA_pol_sf"/>
</dbReference>
<keyword evidence="12 15" id="KW-0238">DNA-binding</keyword>
<evidence type="ECO:0000256" key="14">
    <source>
        <dbReference type="ARBA" id="ARBA00049244"/>
    </source>
</evidence>
<evidence type="ECO:0000256" key="8">
    <source>
        <dbReference type="ARBA" id="ARBA00022723"/>
    </source>
</evidence>
<protein>
    <recommendedName>
        <fullName evidence="15">DNA polymerase IV</fullName>
        <shortName evidence="15">Pol IV</shortName>
        <ecNumber evidence="15">2.7.7.7</ecNumber>
    </recommendedName>
</protein>
<comment type="caution">
    <text evidence="18">The sequence shown here is derived from an EMBL/GenBank/DDBJ whole genome shotgun (WGS) entry which is preliminary data.</text>
</comment>
<dbReference type="Proteomes" id="UP000317691">
    <property type="component" value="Unassembled WGS sequence"/>
</dbReference>
<evidence type="ECO:0000256" key="16">
    <source>
        <dbReference type="SAM" id="MobiDB-lite"/>
    </source>
</evidence>
<sequence>MRVVAHVDMDAFFASVEEKMNPRLAGHPLAVGGDLKRRGVVSSANYEARTFGVRAGMPNAEALRLCPDLTLVEGNPQKYVHISLQILEVLKDFTPIVEPFSIDEAFLDLTGAPRLLQGKTKSKGVGADASARAGAGPRTPEELLDAAIPVARAIQRAIHRRTDLTATIGMGPNKYIAKMASGVEKPRGLTPLTQEGYRRYFWPRGVQDLWGIGEKTRIALEKLGISTIGQLAHFPKEFLTYHFGLNGDRMRDAALGEDEGEVIPYYRGVPVKSMGHEFTLSHDVDSRERIGAHLLRLSDQVGRRMRQDGYLGRIVSVKLRDSQFRTTIRQRALPYLMNDESLIHKTSSALLDENWDGRPLRLIGVSVSGLVASGNAAQPSLFDADERRRKMIEAVDSLRDRFGDTALVRAGAIE</sequence>
<evidence type="ECO:0000256" key="7">
    <source>
        <dbReference type="ARBA" id="ARBA00022705"/>
    </source>
</evidence>
<keyword evidence="8 15" id="KW-0479">Metal-binding</keyword>
<dbReference type="InterPro" id="IPR050116">
    <property type="entry name" value="DNA_polymerase-Y"/>
</dbReference>
<evidence type="ECO:0000256" key="9">
    <source>
        <dbReference type="ARBA" id="ARBA00022763"/>
    </source>
</evidence>
<dbReference type="GO" id="GO:0006261">
    <property type="term" value="P:DNA-templated DNA replication"/>
    <property type="evidence" value="ECO:0007669"/>
    <property type="project" value="UniProtKB-UniRule"/>
</dbReference>